<feature type="compositionally biased region" description="Polar residues" evidence="1">
    <location>
        <begin position="478"/>
        <end position="491"/>
    </location>
</feature>
<name>A0A6J1QPK5_9HYME</name>
<dbReference type="GeneID" id="112462379"/>
<feature type="compositionally biased region" description="Polar residues" evidence="1">
    <location>
        <begin position="349"/>
        <end position="383"/>
    </location>
</feature>
<feature type="compositionally biased region" description="Low complexity" evidence="1">
    <location>
        <begin position="178"/>
        <end position="195"/>
    </location>
</feature>
<feature type="region of interest" description="Disordered" evidence="1">
    <location>
        <begin position="426"/>
        <end position="606"/>
    </location>
</feature>
<dbReference type="PANTHER" id="PTHR14689">
    <property type="entry name" value="PHORBOL-ESTER_DAG-TYPE DOMAIN-CONTAINING PROTEIN"/>
    <property type="match status" value="1"/>
</dbReference>
<evidence type="ECO:0000313" key="3">
    <source>
        <dbReference type="Proteomes" id="UP000504618"/>
    </source>
</evidence>
<feature type="compositionally biased region" description="Basic and acidic residues" evidence="1">
    <location>
        <begin position="1129"/>
        <end position="1140"/>
    </location>
</feature>
<feature type="compositionally biased region" description="Polar residues" evidence="1">
    <location>
        <begin position="438"/>
        <end position="450"/>
    </location>
</feature>
<dbReference type="GO" id="GO:0005634">
    <property type="term" value="C:nucleus"/>
    <property type="evidence" value="ECO:0007669"/>
    <property type="project" value="TreeGrafter"/>
</dbReference>
<dbReference type="Pfam" id="PF13926">
    <property type="entry name" value="DUF4211"/>
    <property type="match status" value="1"/>
</dbReference>
<feature type="compositionally biased region" description="Polar residues" evidence="1">
    <location>
        <begin position="145"/>
        <end position="168"/>
    </location>
</feature>
<feature type="region of interest" description="Disordered" evidence="1">
    <location>
        <begin position="1232"/>
        <end position="1254"/>
    </location>
</feature>
<feature type="compositionally biased region" description="Basic and acidic residues" evidence="1">
    <location>
        <begin position="753"/>
        <end position="778"/>
    </location>
</feature>
<evidence type="ECO:0000313" key="4">
    <source>
        <dbReference type="RefSeq" id="XP_024883883.1"/>
    </source>
</evidence>
<feature type="region of interest" description="Disordered" evidence="1">
    <location>
        <begin position="145"/>
        <end position="199"/>
    </location>
</feature>
<evidence type="ECO:0000256" key="1">
    <source>
        <dbReference type="SAM" id="MobiDB-lite"/>
    </source>
</evidence>
<sequence length="1661" mass="184158">MDPVGPWYTSYNRLTAGSSTGTFQSTSTTTSDFVPHHLATAATQAVPSTTTSQLLLQAAHTTATLAGQPSPFNPGGFLSPPSVGYEVFSPLFHPNTKQAHYVTQHRQVLAQAQAVSATKQNTTESDISTLRENYSSAHQATFFEQQGASTSPTTSTLAWTSQNNTQLPSPFGILPHESVVPSSPGPPSTKSSGTGYENTFNAHFSTTQTINNINASQITTPSVCNADFKASGCPTDTKKSISVRPQSPTVSVKSTISTSQVSSNQTFFHQVPTFNSDTLSDSYPGTGNGGQSVTENEKVQSSLQHQQSCIVSTPSNSSGKEYRIPQPSLRSTTSTTIFLSAPVRSGSAQVIQDKQGTRNGNFASPNKTASATTTQQNIQTKGQTKIYPDLGSHGIEHRRNEQQGHDNSQSSPISFSIMESRNLSYTTNSTTNCNNTNGKLTTNQRTSSNLQHPQQQQQQQQQQTFHVLNQQQQQQQQTTSYRHYLTGSTSDTEYHHPGRSKSATSTDSAYSSNTSTQNGPDCSVVVPRRPSPLQTHSQASPLGHVPSPAYPMYNSPLATMSSPSPLQQHETNGSQCTNGASYKGGVTQQVAPPSPLDVTVPRPASQGQVAYSSVITRALGTTENNKTAYSAESKTYERQQQDFSQTQKQQVCWENDNRQTANGTRKFSVYTGATTATSDINAQSLPVQQQVQRLMNVSVDRQQSYFEANQVALQDLSSCRGDPMSIVKNLQTLQQGPCLQQHTTAATSVGTAEQEKQVEERRKADSVNKKRKNLEKGGHGTPLSNEITGGTTMTEYLSRIPPPAHHNAANQQQQNGYFEFERWNIPPPATKMFPTASAAFGSQSSLHHSSNFVGTPAHQHQSLMVSHHHAPPPIPYFPAFHIPAGHHPHHSHEFQSSVEITPIGFGENTTNQNTTYNQEVRDDQPKVIVPNIEEELGFLQQDQQLMQNMNQINKDFKRPNRDPNTGFMTSYLKFLQGERDPSPPPAIRGGRKATWNRSKPYIPVEPSKPAEASNGESVKPQEKPIVVKETSVKETPAIDYANDPRYFPLPKERKKLNFDSSDDGFTSDDDFPFPSKKMEKKVQNANNTSNIEIVAVKPEGKGKKGRPIKPGGPTDRKRRAAAAAAAAAEAEKKSSKKIEEVDPLLLPPRRETSRRKAKEKTSVKQFLDRQQGIDYFDNDEEQIDSDSDPAWTPAVKLVGDEEEKRKKRARPVITKKIRKMLEEDGYSSGEAIISKKSTRKKHETPSKNSKSSSKLSCRIDEKLVAAASDEDIDISPFKHSIGNSEDASGEFVVIKTDLDEEEDPPLWRIDGKTLLQKYQPFKSSGKTLYRNIPTYSAWVSQNRHIYQQVPVKFWQQGKTETIVEFLRDEMIIDDSENIDKFMKETEKYQDNFEVYIQTLISQALDSNFLTEIFQEQDDYFLSNVKTVDEITEERKRRLLFTTKWKTSVVTAISTWPCVNVLKDLLPSEYKGKFCAGCQQAKIYARVLLYGQPYNGTTLEGSPPDPRIPHEKDFLLCRICQKKVALYNKVAHQKYLMFLECARRVADKKVADPHKDTTIILNELLADETWLNQLFKEVRSIWAEIDSMEQQAKAKAKVKSKAALSSSVKQYHRAETTVASAPIVLMSKRTADNISDSQVPIQNTENNPQTISSDVQMSSEPS</sequence>
<feature type="region of interest" description="Disordered" evidence="1">
    <location>
        <begin position="976"/>
        <end position="1021"/>
    </location>
</feature>
<organism evidence="3 4">
    <name type="scientific">Temnothorax curvispinosus</name>
    <dbReference type="NCBI Taxonomy" id="300111"/>
    <lineage>
        <taxon>Eukaryota</taxon>
        <taxon>Metazoa</taxon>
        <taxon>Ecdysozoa</taxon>
        <taxon>Arthropoda</taxon>
        <taxon>Hexapoda</taxon>
        <taxon>Insecta</taxon>
        <taxon>Pterygota</taxon>
        <taxon>Neoptera</taxon>
        <taxon>Endopterygota</taxon>
        <taxon>Hymenoptera</taxon>
        <taxon>Apocrita</taxon>
        <taxon>Aculeata</taxon>
        <taxon>Formicoidea</taxon>
        <taxon>Formicidae</taxon>
        <taxon>Myrmicinae</taxon>
        <taxon>Temnothorax</taxon>
    </lineage>
</organism>
<feature type="compositionally biased region" description="Polar residues" evidence="1">
    <location>
        <begin position="556"/>
        <end position="591"/>
    </location>
</feature>
<feature type="region of interest" description="Disordered" evidence="1">
    <location>
        <begin position="276"/>
        <end position="329"/>
    </location>
</feature>
<dbReference type="PANTHER" id="PTHR14689:SF0">
    <property type="entry name" value="COILED-COIL DOMAIN-CONTAINING PROTEIN 82"/>
    <property type="match status" value="1"/>
</dbReference>
<dbReference type="RefSeq" id="XP_024883883.1">
    <property type="nucleotide sequence ID" value="XM_025028115.1"/>
</dbReference>
<feature type="region of interest" description="Disordered" evidence="1">
    <location>
        <begin position="349"/>
        <end position="392"/>
    </location>
</feature>
<feature type="compositionally biased region" description="Low complexity" evidence="1">
    <location>
        <begin position="426"/>
        <end position="437"/>
    </location>
</feature>
<protein>
    <submittedName>
        <fullName evidence="4">Uncharacterized protein LOC112462379 isoform X1</fullName>
    </submittedName>
</protein>
<feature type="compositionally biased region" description="Polar residues" evidence="1">
    <location>
        <begin position="276"/>
        <end position="319"/>
    </location>
</feature>
<dbReference type="Proteomes" id="UP000504618">
    <property type="component" value="Unplaced"/>
</dbReference>
<evidence type="ECO:0000259" key="2">
    <source>
        <dbReference type="Pfam" id="PF13926"/>
    </source>
</evidence>
<dbReference type="InterPro" id="IPR025451">
    <property type="entry name" value="DUF4211"/>
</dbReference>
<feature type="region of interest" description="Disordered" evidence="1">
    <location>
        <begin position="1633"/>
        <end position="1661"/>
    </location>
</feature>
<feature type="compositionally biased region" description="Low complexity" evidence="1">
    <location>
        <begin position="451"/>
        <end position="477"/>
    </location>
</feature>
<gene>
    <name evidence="4" type="primary">LOC112462379</name>
</gene>
<proteinExistence type="predicted"/>
<feature type="region of interest" description="Disordered" evidence="1">
    <location>
        <begin position="744"/>
        <end position="789"/>
    </location>
</feature>
<feature type="domain" description="DUF4211" evidence="2">
    <location>
        <begin position="1381"/>
        <end position="1498"/>
    </location>
</feature>
<feature type="compositionally biased region" description="Acidic residues" evidence="1">
    <location>
        <begin position="1060"/>
        <end position="1071"/>
    </location>
</feature>
<dbReference type="OrthoDB" id="21499at2759"/>
<feature type="compositionally biased region" description="Polar residues" evidence="1">
    <location>
        <begin position="501"/>
        <end position="520"/>
    </location>
</feature>
<reference evidence="4" key="1">
    <citation type="submission" date="2025-08" db="UniProtKB">
        <authorList>
            <consortium name="RefSeq"/>
        </authorList>
    </citation>
    <scope>IDENTIFICATION</scope>
    <source>
        <tissue evidence="4">Whole body</tissue>
    </source>
</reference>
<accession>A0A6J1QPK5</accession>
<feature type="region of interest" description="Disordered" evidence="1">
    <location>
        <begin position="1055"/>
        <end position="1166"/>
    </location>
</feature>
<keyword evidence="3" id="KW-1185">Reference proteome</keyword>